<dbReference type="InterPro" id="IPR002110">
    <property type="entry name" value="Ankyrin_rpt"/>
</dbReference>
<organism evidence="5 6">
    <name type="scientific">Mizuhopecten yessoensis</name>
    <name type="common">Japanese scallop</name>
    <name type="synonym">Patinopecten yessoensis</name>
    <dbReference type="NCBI Taxonomy" id="6573"/>
    <lineage>
        <taxon>Eukaryota</taxon>
        <taxon>Metazoa</taxon>
        <taxon>Spiralia</taxon>
        <taxon>Lophotrochozoa</taxon>
        <taxon>Mollusca</taxon>
        <taxon>Bivalvia</taxon>
        <taxon>Autobranchia</taxon>
        <taxon>Pteriomorphia</taxon>
        <taxon>Pectinida</taxon>
        <taxon>Pectinoidea</taxon>
        <taxon>Pectinidae</taxon>
        <taxon>Mizuhopecten</taxon>
    </lineage>
</organism>
<dbReference type="PROSITE" id="PS50297">
    <property type="entry name" value="ANK_REP_REGION"/>
    <property type="match status" value="1"/>
</dbReference>
<evidence type="ECO:0000259" key="4">
    <source>
        <dbReference type="PROSITE" id="PS50225"/>
    </source>
</evidence>
<keyword evidence="2 3" id="KW-0040">ANK repeat</keyword>
<keyword evidence="6" id="KW-1185">Reference proteome</keyword>
<dbReference type="Pfam" id="PF00023">
    <property type="entry name" value="Ank"/>
    <property type="match status" value="1"/>
</dbReference>
<dbReference type="EMBL" id="NEDP02003628">
    <property type="protein sequence ID" value="OWF48261.1"/>
    <property type="molecule type" value="Genomic_DNA"/>
</dbReference>
<dbReference type="InterPro" id="IPR036770">
    <property type="entry name" value="Ankyrin_rpt-contain_sf"/>
</dbReference>
<dbReference type="SUPFAM" id="SSF48403">
    <property type="entry name" value="Ankyrin repeat"/>
    <property type="match status" value="2"/>
</dbReference>
<protein>
    <submittedName>
        <fullName evidence="5">Serine/threonine-protein phosphatase 6 regulatory ankyrin repeat subunit C</fullName>
    </submittedName>
</protein>
<dbReference type="AlphaFoldDB" id="A0A210QI39"/>
<comment type="caution">
    <text evidence="5">The sequence shown here is derived from an EMBL/GenBank/DDBJ whole genome shotgun (WGS) entry which is preliminary data.</text>
</comment>
<feature type="repeat" description="ANK" evidence="3">
    <location>
        <begin position="114"/>
        <end position="141"/>
    </location>
</feature>
<dbReference type="PROSITE" id="PS50088">
    <property type="entry name" value="ANK_REPEAT"/>
    <property type="match status" value="1"/>
</dbReference>
<evidence type="ECO:0000256" key="1">
    <source>
        <dbReference type="ARBA" id="ARBA00022737"/>
    </source>
</evidence>
<name>A0A210QI39_MIZYE</name>
<reference evidence="5 6" key="1">
    <citation type="journal article" date="2017" name="Nat. Ecol. Evol.">
        <title>Scallop genome provides insights into evolution of bilaterian karyotype and development.</title>
        <authorList>
            <person name="Wang S."/>
            <person name="Zhang J."/>
            <person name="Jiao W."/>
            <person name="Li J."/>
            <person name="Xun X."/>
            <person name="Sun Y."/>
            <person name="Guo X."/>
            <person name="Huan P."/>
            <person name="Dong B."/>
            <person name="Zhang L."/>
            <person name="Hu X."/>
            <person name="Sun X."/>
            <person name="Wang J."/>
            <person name="Zhao C."/>
            <person name="Wang Y."/>
            <person name="Wang D."/>
            <person name="Huang X."/>
            <person name="Wang R."/>
            <person name="Lv J."/>
            <person name="Li Y."/>
            <person name="Zhang Z."/>
            <person name="Liu B."/>
            <person name="Lu W."/>
            <person name="Hui Y."/>
            <person name="Liang J."/>
            <person name="Zhou Z."/>
            <person name="Hou R."/>
            <person name="Li X."/>
            <person name="Liu Y."/>
            <person name="Li H."/>
            <person name="Ning X."/>
            <person name="Lin Y."/>
            <person name="Zhao L."/>
            <person name="Xing Q."/>
            <person name="Dou J."/>
            <person name="Li Y."/>
            <person name="Mao J."/>
            <person name="Guo H."/>
            <person name="Dou H."/>
            <person name="Li T."/>
            <person name="Mu C."/>
            <person name="Jiang W."/>
            <person name="Fu Q."/>
            <person name="Fu X."/>
            <person name="Miao Y."/>
            <person name="Liu J."/>
            <person name="Yu Q."/>
            <person name="Li R."/>
            <person name="Liao H."/>
            <person name="Li X."/>
            <person name="Kong Y."/>
            <person name="Jiang Z."/>
            <person name="Chourrout D."/>
            <person name="Li R."/>
            <person name="Bao Z."/>
        </authorList>
    </citation>
    <scope>NUCLEOTIDE SEQUENCE [LARGE SCALE GENOMIC DNA]</scope>
    <source>
        <strain evidence="5 6">PY_sf001</strain>
    </source>
</reference>
<dbReference type="PANTHER" id="PTHR24189:SF50">
    <property type="entry name" value="ANKYRIN REPEAT AND SOCS BOX PROTEIN 2"/>
    <property type="match status" value="1"/>
</dbReference>
<gene>
    <name evidence="5" type="ORF">KP79_PYT07358</name>
</gene>
<dbReference type="PANTHER" id="PTHR24189">
    <property type="entry name" value="MYOTROPHIN"/>
    <property type="match status" value="1"/>
</dbReference>
<dbReference type="InterPro" id="IPR036036">
    <property type="entry name" value="SOCS_box-like_dom_sf"/>
</dbReference>
<dbReference type="CDD" id="cd03716">
    <property type="entry name" value="SOCS_ASB_like"/>
    <property type="match status" value="1"/>
</dbReference>
<dbReference type="Pfam" id="PF07525">
    <property type="entry name" value="SOCS_box"/>
    <property type="match status" value="1"/>
</dbReference>
<dbReference type="SUPFAM" id="SSF158235">
    <property type="entry name" value="SOCS box-like"/>
    <property type="match status" value="1"/>
</dbReference>
<dbReference type="InterPro" id="IPR050745">
    <property type="entry name" value="Multifunctional_regulatory"/>
</dbReference>
<evidence type="ECO:0000256" key="2">
    <source>
        <dbReference type="ARBA" id="ARBA00023043"/>
    </source>
</evidence>
<evidence type="ECO:0000313" key="6">
    <source>
        <dbReference type="Proteomes" id="UP000242188"/>
    </source>
</evidence>
<dbReference type="GO" id="GO:0035556">
    <property type="term" value="P:intracellular signal transduction"/>
    <property type="evidence" value="ECO:0007669"/>
    <property type="project" value="InterPro"/>
</dbReference>
<dbReference type="SMART" id="SM00248">
    <property type="entry name" value="ANK"/>
    <property type="match status" value="7"/>
</dbReference>
<evidence type="ECO:0000313" key="5">
    <source>
        <dbReference type="EMBL" id="OWF48261.1"/>
    </source>
</evidence>
<dbReference type="Proteomes" id="UP000242188">
    <property type="component" value="Unassembled WGS sequence"/>
</dbReference>
<dbReference type="PROSITE" id="PS50225">
    <property type="entry name" value="SOCS"/>
    <property type="match status" value="1"/>
</dbReference>
<dbReference type="Gene3D" id="1.10.750.20">
    <property type="entry name" value="SOCS box"/>
    <property type="match status" value="1"/>
</dbReference>
<keyword evidence="1" id="KW-0677">Repeat</keyword>
<dbReference type="SMART" id="SM00969">
    <property type="entry name" value="SOCS_box"/>
    <property type="match status" value="1"/>
</dbReference>
<dbReference type="InterPro" id="IPR001496">
    <property type="entry name" value="SOCS_box"/>
</dbReference>
<feature type="domain" description="SOCS box" evidence="4">
    <location>
        <begin position="687"/>
        <end position="728"/>
    </location>
</feature>
<dbReference type="OrthoDB" id="3246549at2759"/>
<evidence type="ECO:0000256" key="3">
    <source>
        <dbReference type="PROSITE-ProRule" id="PRU00023"/>
    </source>
</evidence>
<dbReference type="Gene3D" id="1.25.40.20">
    <property type="entry name" value="Ankyrin repeat-containing domain"/>
    <property type="match status" value="3"/>
</dbReference>
<proteinExistence type="predicted"/>
<sequence length="728" mass="82552">MASFLDFTYDCMYHLNQYFKASWPVRLLFGSHLKPPSHETELQVLRVIDLLKHKKDPQESSIVKLVNKLPTDENILSVKDQVNGFNLLQLAVINCRKDILIILAGSKVIQYHTKCSPPLHLAAHLGYEGLVEILLKNGADLCEVRGLCYPDNHQAVGYTKWMGMLDRPVFACKREPSLPVFCAIAEDNIACMKLLMSQMMEQGIPLPLPSDLLHFSCRKGSAECIQYFCKKFPWEVNSLDKERDTPLLAAVGWGQKCVRILIGHGADARGISKMGETALHRLYRNDIDGLFTIFDTTKFLLTTGLEQMINELNNDSETPLHVLVTHVGYIGGHLLHKQDKDQCVSRGEMQTDYQEQVINTLEILLKFNADPDFKNRFNLTPVNKLLHIAVKSSFSQQEVATSCVRESIDTHYLYKNDFSYVKKAVEVLLKHGSDPNSQCPVGHTPLILLLQCLAEMDIEDICLEQKGILDTIEVLLCHGAETNFMYGEQGTCSTLLSEIASRFFAAQRYLPAVKEDTLFEYARLVNQVLEILLKHGMNPNRVSKKKCKHLQGGSGNALIDFVRLAQQANTTSDFAVIRHWLLTLFQWGADPDLEPYASEPIICHSQSSIFLKHQGTQALNHYIYEVKEFDSLFDDGHAQDLLLLFYNTMSHCVLYDCLNNARFMARFHPLGATGHDFVKLLTKLSENPRSLKEIARVAIYAALKRDLARRVSELPLPNPMKRYLLEIQ</sequence>
<dbReference type="Pfam" id="PF12796">
    <property type="entry name" value="Ank_2"/>
    <property type="match status" value="1"/>
</dbReference>
<accession>A0A210QI39</accession>